<dbReference type="PRINTS" id="PR00406">
    <property type="entry name" value="CYTB5RDTASE"/>
</dbReference>
<dbReference type="AlphaFoldDB" id="A0A8H4VBP7"/>
<evidence type="ECO:0000256" key="3">
    <source>
        <dbReference type="ARBA" id="ARBA00040516"/>
    </source>
</evidence>
<reference evidence="5 6" key="1">
    <citation type="journal article" date="2020" name="G3 (Bethesda)">
        <title>Genetic Underpinnings of Host Manipulation by Ophiocordyceps as Revealed by Comparative Transcriptomics.</title>
        <authorList>
            <person name="Will I."/>
            <person name="Das B."/>
            <person name="Trinh T."/>
            <person name="Brachmann A."/>
            <person name="Ohm R.A."/>
            <person name="de Bekker C."/>
        </authorList>
    </citation>
    <scope>NUCLEOTIDE SEQUENCE [LARGE SCALE GENOMIC DNA]</scope>
    <source>
        <strain evidence="5 6">EC05</strain>
    </source>
</reference>
<dbReference type="EMBL" id="JAACLJ010000007">
    <property type="protein sequence ID" value="KAF4582942.1"/>
    <property type="molecule type" value="Genomic_DNA"/>
</dbReference>
<gene>
    <name evidence="5" type="ORF">GQ602_006086</name>
</gene>
<evidence type="ECO:0000256" key="1">
    <source>
        <dbReference type="ARBA" id="ARBA00023002"/>
    </source>
</evidence>
<dbReference type="Proteomes" id="UP000562929">
    <property type="component" value="Unassembled WGS sequence"/>
</dbReference>
<dbReference type="InterPro" id="IPR001433">
    <property type="entry name" value="OxRdtase_FAD/NAD-bd"/>
</dbReference>
<dbReference type="Gene3D" id="3.40.50.80">
    <property type="entry name" value="Nucleotide-binding domain of ferredoxin-NADP reductase (FNR) module"/>
    <property type="match status" value="1"/>
</dbReference>
<accession>A0A8H4VBP7</accession>
<protein>
    <recommendedName>
        <fullName evidence="3">Oxidoreductase NAD-binding domain-containing protein 1</fullName>
    </recommendedName>
</protein>
<dbReference type="OrthoDB" id="436496at2759"/>
<evidence type="ECO:0000259" key="4">
    <source>
        <dbReference type="PROSITE" id="PS51384"/>
    </source>
</evidence>
<dbReference type="InterPro" id="IPR017938">
    <property type="entry name" value="Riboflavin_synthase-like_b-brl"/>
</dbReference>
<dbReference type="PANTHER" id="PTHR46505">
    <property type="entry name" value="OXIDOREDUCTASE NAD-BINDING DOMAIN-CONTAINING PROTEIN 1"/>
    <property type="match status" value="1"/>
</dbReference>
<evidence type="ECO:0000313" key="5">
    <source>
        <dbReference type="EMBL" id="KAF4582942.1"/>
    </source>
</evidence>
<dbReference type="GO" id="GO:0016491">
    <property type="term" value="F:oxidoreductase activity"/>
    <property type="evidence" value="ECO:0007669"/>
    <property type="project" value="UniProtKB-KW"/>
</dbReference>
<sequence>MASTSHIERTADEPRHSELHEGVIVSIQNVNERIRLFRLELPSGPVKRTLPIGIPLASQFSPGQWLDTYVPSVSKPGGFTITSAPSAAAFESHPYVEIAVARAPENAVAAWLWRPTDHVLGSVVRLRIGGSFVFPPLDPRLGNVGSLVFVAGGVGINPLVSMLRFVAELESALDIDVCVLYASKLPASGRLQDILFLSEIAALFGQRKLRGWLRLYATVAGNGPVVDAGSNHVGGVPVDVRSGRLTTDEARRVVRELDPAKMLVYICGPPLMTDELVAALTEGGQEGSLKPDRVLTEKWW</sequence>
<keyword evidence="2" id="KW-0520">NAD</keyword>
<proteinExistence type="predicted"/>
<dbReference type="InterPro" id="IPR052128">
    <property type="entry name" value="Oxidoreductase_NAD-binding"/>
</dbReference>
<dbReference type="InterPro" id="IPR017927">
    <property type="entry name" value="FAD-bd_FR_type"/>
</dbReference>
<evidence type="ECO:0000256" key="2">
    <source>
        <dbReference type="ARBA" id="ARBA00023027"/>
    </source>
</evidence>
<dbReference type="SUPFAM" id="SSF63380">
    <property type="entry name" value="Riboflavin synthase domain-like"/>
    <property type="match status" value="1"/>
</dbReference>
<evidence type="ECO:0000313" key="6">
    <source>
        <dbReference type="Proteomes" id="UP000562929"/>
    </source>
</evidence>
<dbReference type="InterPro" id="IPR039261">
    <property type="entry name" value="FNR_nucleotide-bd"/>
</dbReference>
<name>A0A8H4VBP7_9HYPO</name>
<dbReference type="Pfam" id="PF00175">
    <property type="entry name" value="NAD_binding_1"/>
    <property type="match status" value="1"/>
</dbReference>
<dbReference type="PANTHER" id="PTHR46505:SF1">
    <property type="entry name" value="OXIDOREDUCTASE NAD-BINDING DOMAIN-CONTAINING PROTEIN 1"/>
    <property type="match status" value="1"/>
</dbReference>
<dbReference type="PROSITE" id="PS51384">
    <property type="entry name" value="FAD_FR"/>
    <property type="match status" value="1"/>
</dbReference>
<keyword evidence="1" id="KW-0560">Oxidoreductase</keyword>
<organism evidence="5 6">
    <name type="scientific">Ophiocordyceps camponoti-floridani</name>
    <dbReference type="NCBI Taxonomy" id="2030778"/>
    <lineage>
        <taxon>Eukaryota</taxon>
        <taxon>Fungi</taxon>
        <taxon>Dikarya</taxon>
        <taxon>Ascomycota</taxon>
        <taxon>Pezizomycotina</taxon>
        <taxon>Sordariomycetes</taxon>
        <taxon>Hypocreomycetidae</taxon>
        <taxon>Hypocreales</taxon>
        <taxon>Ophiocordycipitaceae</taxon>
        <taxon>Ophiocordyceps</taxon>
    </lineage>
</organism>
<comment type="caution">
    <text evidence="5">The sequence shown here is derived from an EMBL/GenBank/DDBJ whole genome shotgun (WGS) entry which is preliminary data.</text>
</comment>
<dbReference type="SUPFAM" id="SSF52343">
    <property type="entry name" value="Ferredoxin reductase-like, C-terminal NADP-linked domain"/>
    <property type="match status" value="1"/>
</dbReference>
<dbReference type="GO" id="GO:0005739">
    <property type="term" value="C:mitochondrion"/>
    <property type="evidence" value="ECO:0007669"/>
    <property type="project" value="TreeGrafter"/>
</dbReference>
<feature type="domain" description="FAD-binding FR-type" evidence="4">
    <location>
        <begin position="17"/>
        <end position="138"/>
    </location>
</feature>
<dbReference type="CDD" id="cd00322">
    <property type="entry name" value="FNR_like"/>
    <property type="match status" value="1"/>
</dbReference>
<dbReference type="Gene3D" id="2.40.30.10">
    <property type="entry name" value="Translation factors"/>
    <property type="match status" value="1"/>
</dbReference>
<keyword evidence="6" id="KW-1185">Reference proteome</keyword>